<comment type="caution">
    <text evidence="1">The sequence shown here is derived from an EMBL/GenBank/DDBJ whole genome shotgun (WGS) entry which is preliminary data.</text>
</comment>
<proteinExistence type="predicted"/>
<dbReference type="AlphaFoldDB" id="A0AAD9QJH0"/>
<reference evidence="1" key="2">
    <citation type="journal article" date="2023" name="Science">
        <title>Genomic signatures of disease resistance in endangered staghorn corals.</title>
        <authorList>
            <person name="Vollmer S.V."/>
            <person name="Selwyn J.D."/>
            <person name="Despard B.A."/>
            <person name="Roesel C.L."/>
        </authorList>
    </citation>
    <scope>NUCLEOTIDE SEQUENCE</scope>
    <source>
        <strain evidence="1">K2</strain>
    </source>
</reference>
<feature type="non-terminal residue" evidence="1">
    <location>
        <position position="50"/>
    </location>
</feature>
<evidence type="ECO:0000313" key="1">
    <source>
        <dbReference type="EMBL" id="KAK2562454.1"/>
    </source>
</evidence>
<accession>A0AAD9QJH0</accession>
<organism evidence="1 2">
    <name type="scientific">Acropora cervicornis</name>
    <name type="common">Staghorn coral</name>
    <dbReference type="NCBI Taxonomy" id="6130"/>
    <lineage>
        <taxon>Eukaryota</taxon>
        <taxon>Metazoa</taxon>
        <taxon>Cnidaria</taxon>
        <taxon>Anthozoa</taxon>
        <taxon>Hexacorallia</taxon>
        <taxon>Scleractinia</taxon>
        <taxon>Astrocoeniina</taxon>
        <taxon>Acroporidae</taxon>
        <taxon>Acropora</taxon>
    </lineage>
</organism>
<dbReference type="Proteomes" id="UP001249851">
    <property type="component" value="Unassembled WGS sequence"/>
</dbReference>
<protein>
    <submittedName>
        <fullName evidence="1">Uncharacterized protein</fullName>
    </submittedName>
</protein>
<name>A0AAD9QJH0_ACRCE</name>
<sequence>MAEAAGKAVLRKNCFLRSQHLLLSRMNMMEWVCRRVKGMENAQRITLLLV</sequence>
<gene>
    <name evidence="1" type="ORF">P5673_014110</name>
</gene>
<evidence type="ECO:0000313" key="2">
    <source>
        <dbReference type="Proteomes" id="UP001249851"/>
    </source>
</evidence>
<reference evidence="1" key="1">
    <citation type="journal article" date="2023" name="G3 (Bethesda)">
        <title>Whole genome assembly and annotation of the endangered Caribbean coral Acropora cervicornis.</title>
        <authorList>
            <person name="Selwyn J.D."/>
            <person name="Vollmer S.V."/>
        </authorList>
    </citation>
    <scope>NUCLEOTIDE SEQUENCE</scope>
    <source>
        <strain evidence="1">K2</strain>
    </source>
</reference>
<dbReference type="EMBL" id="JARQWQ010000028">
    <property type="protein sequence ID" value="KAK2562454.1"/>
    <property type="molecule type" value="Genomic_DNA"/>
</dbReference>
<keyword evidence="2" id="KW-1185">Reference proteome</keyword>